<gene>
    <name evidence="3" type="ORF">ECRASSUSDP1_LOCUS25259</name>
</gene>
<feature type="compositionally biased region" description="Basic and acidic residues" evidence="2">
    <location>
        <begin position="350"/>
        <end position="370"/>
    </location>
</feature>
<feature type="coiled-coil region" evidence="1">
    <location>
        <begin position="456"/>
        <end position="501"/>
    </location>
</feature>
<feature type="compositionally biased region" description="Polar residues" evidence="2">
    <location>
        <begin position="725"/>
        <end position="741"/>
    </location>
</feature>
<sequence>MNLPHTKPISQNRSYARKECTTPDLKTEYNKKNNKLSGHRKLKKADRKNLAKDNIKTQMSSYDKIKILKSGDNFSNNIKQSSVEYLSQEKLSNSKTTSKKIVCTTIYKPHGKIGSRNYVHEYTKSTRSGKSDDELSKSYDSSALKSRNTPFKVYHSSRANKSPLNYNVGQSYEEIQRRKKEMKSPGKNHSSSLQKYKKAKMRYQVKKPKNYADAKSGKSKKEEPAQKEEPNDSVVHLAKFINIVKDTPPESEEGASDVEERTPSELNTLGKKTNLPLCNISIHASLQDLTISPSQRSLNKPKNSLLQSKDSFCNSTKNLLTNKTPKNGQSSLQPPSFRRSPTFASTFPKANREIRTESNRTKEVGSEENKASSSNFHELNNNFQTVPESKPDVVQIDFQVQKHRLGNMSQSVQDLSCVNNKPETKFDKRKKTIQSEMTKSGMSRSVFDLETAENYYQKAITAMVSMREEYENLLQKEKDTSGALRDQVKDLQEELARTKYNSIEEHKTQTDKEVQTAGNHIQENSCQTDEIDEYTRSAESEPKIRSLLIAKTANSDQNRIRDMQQELMKLQEQVVQLKLTNKTLKKEGDVKDNKIRHLSAPNQAHLNRTDDHEGYERIYSQTIEEDKNNLTDIDSEEISHESILDFEQQEVIIESVEGSIEVGENRKRTTSYIVKTPSKNDTLSVQEEGKDLIPIEEGDESLIKEPWTPKKQKDSISPAPPRDIPQSSSFTKKSMNTSELNSSRDSELDMVPSSREDSAVYCSSQG</sequence>
<name>A0AAD1Y2X9_EUPCR</name>
<keyword evidence="4" id="KW-1185">Reference proteome</keyword>
<feature type="compositionally biased region" description="Polar residues" evidence="2">
    <location>
        <begin position="138"/>
        <end position="149"/>
    </location>
</feature>
<feature type="region of interest" description="Disordered" evidence="2">
    <location>
        <begin position="1"/>
        <end position="47"/>
    </location>
</feature>
<feature type="compositionally biased region" description="Basic and acidic residues" evidence="2">
    <location>
        <begin position="124"/>
        <end position="137"/>
    </location>
</feature>
<feature type="region of interest" description="Disordered" evidence="2">
    <location>
        <begin position="124"/>
        <end position="270"/>
    </location>
</feature>
<feature type="coiled-coil region" evidence="1">
    <location>
        <begin position="553"/>
        <end position="587"/>
    </location>
</feature>
<reference evidence="3" key="1">
    <citation type="submission" date="2023-07" db="EMBL/GenBank/DDBJ databases">
        <authorList>
            <consortium name="AG Swart"/>
            <person name="Singh M."/>
            <person name="Singh A."/>
            <person name="Seah K."/>
            <person name="Emmerich C."/>
        </authorList>
    </citation>
    <scope>NUCLEOTIDE SEQUENCE</scope>
    <source>
        <strain evidence="3">DP1</strain>
    </source>
</reference>
<feature type="compositionally biased region" description="Basic and acidic residues" evidence="2">
    <location>
        <begin position="16"/>
        <end position="31"/>
    </location>
</feature>
<evidence type="ECO:0000256" key="2">
    <source>
        <dbReference type="SAM" id="MobiDB-lite"/>
    </source>
</evidence>
<keyword evidence="1" id="KW-0175">Coiled coil</keyword>
<feature type="compositionally biased region" description="Basic and acidic residues" evidence="2">
    <location>
        <begin position="701"/>
        <end position="714"/>
    </location>
</feature>
<feature type="compositionally biased region" description="Basic and acidic residues" evidence="2">
    <location>
        <begin position="210"/>
        <end position="230"/>
    </location>
</feature>
<feature type="compositionally biased region" description="Polar residues" evidence="2">
    <location>
        <begin position="157"/>
        <end position="170"/>
    </location>
</feature>
<feature type="compositionally biased region" description="Basic residues" evidence="2">
    <location>
        <begin position="195"/>
        <end position="209"/>
    </location>
</feature>
<feature type="compositionally biased region" description="Basic residues" evidence="2">
    <location>
        <begin position="32"/>
        <end position="46"/>
    </location>
</feature>
<feature type="region of interest" description="Disordered" evidence="2">
    <location>
        <begin position="696"/>
        <end position="766"/>
    </location>
</feature>
<dbReference type="AlphaFoldDB" id="A0AAD1Y2X9"/>
<evidence type="ECO:0000256" key="1">
    <source>
        <dbReference type="SAM" id="Coils"/>
    </source>
</evidence>
<evidence type="ECO:0000313" key="4">
    <source>
        <dbReference type="Proteomes" id="UP001295684"/>
    </source>
</evidence>
<accession>A0AAD1Y2X9</accession>
<comment type="caution">
    <text evidence="3">The sequence shown here is derived from an EMBL/GenBank/DDBJ whole genome shotgun (WGS) entry which is preliminary data.</text>
</comment>
<organism evidence="3 4">
    <name type="scientific">Euplotes crassus</name>
    <dbReference type="NCBI Taxonomy" id="5936"/>
    <lineage>
        <taxon>Eukaryota</taxon>
        <taxon>Sar</taxon>
        <taxon>Alveolata</taxon>
        <taxon>Ciliophora</taxon>
        <taxon>Intramacronucleata</taxon>
        <taxon>Spirotrichea</taxon>
        <taxon>Hypotrichia</taxon>
        <taxon>Euplotida</taxon>
        <taxon>Euplotidae</taxon>
        <taxon>Moneuplotes</taxon>
    </lineage>
</organism>
<dbReference type="Proteomes" id="UP001295684">
    <property type="component" value="Unassembled WGS sequence"/>
</dbReference>
<evidence type="ECO:0000313" key="3">
    <source>
        <dbReference type="EMBL" id="CAI2383748.1"/>
    </source>
</evidence>
<feature type="region of interest" description="Disordered" evidence="2">
    <location>
        <begin position="316"/>
        <end position="374"/>
    </location>
</feature>
<dbReference type="EMBL" id="CAMPGE010026048">
    <property type="protein sequence ID" value="CAI2383748.1"/>
    <property type="molecule type" value="Genomic_DNA"/>
</dbReference>
<proteinExistence type="predicted"/>
<protein>
    <submittedName>
        <fullName evidence="3">Uncharacterized protein</fullName>
    </submittedName>
</protein>
<feature type="compositionally biased region" description="Polar residues" evidence="2">
    <location>
        <begin position="316"/>
        <end position="334"/>
    </location>
</feature>